<dbReference type="HOGENOM" id="CLU_590188_0_0_7"/>
<comment type="similarity">
    <text evidence="2">Belongs to the peptidase M14 family.</text>
</comment>
<dbReference type="InterPro" id="IPR040626">
    <property type="entry name" value="Pepdidase_M14_N"/>
</dbReference>
<keyword evidence="5" id="KW-1185">Reference proteome</keyword>
<dbReference type="Gene3D" id="3.40.630.10">
    <property type="entry name" value="Zn peptidases"/>
    <property type="match status" value="1"/>
</dbReference>
<dbReference type="Proteomes" id="UP000002420">
    <property type="component" value="Chromosome"/>
</dbReference>
<evidence type="ECO:0000256" key="2">
    <source>
        <dbReference type="PROSITE-ProRule" id="PRU01379"/>
    </source>
</evidence>
<comment type="cofactor">
    <cofactor evidence="1">
        <name>Zn(2+)</name>
        <dbReference type="ChEBI" id="CHEBI:29105"/>
    </cofactor>
</comment>
<dbReference type="STRING" id="398767.Glov_0741"/>
<evidence type="ECO:0000259" key="3">
    <source>
        <dbReference type="PROSITE" id="PS52035"/>
    </source>
</evidence>
<name>B3E4F2_TRIL1</name>
<protein>
    <recommendedName>
        <fullName evidence="3">Peptidase M14 domain-containing protein</fullName>
    </recommendedName>
</protein>
<dbReference type="InterPro" id="IPR050821">
    <property type="entry name" value="Cytosolic_carboxypeptidase"/>
</dbReference>
<dbReference type="AlphaFoldDB" id="B3E4F2"/>
<dbReference type="PROSITE" id="PS52035">
    <property type="entry name" value="PEPTIDASE_M14"/>
    <property type="match status" value="1"/>
</dbReference>
<reference evidence="4 5" key="1">
    <citation type="submission" date="2008-05" db="EMBL/GenBank/DDBJ databases">
        <title>Complete sequence of chromosome of Geobacter lovleyi SZ.</title>
        <authorList>
            <consortium name="US DOE Joint Genome Institute"/>
            <person name="Lucas S."/>
            <person name="Copeland A."/>
            <person name="Lapidus A."/>
            <person name="Glavina del Rio T."/>
            <person name="Dalin E."/>
            <person name="Tice H."/>
            <person name="Bruce D."/>
            <person name="Goodwin L."/>
            <person name="Pitluck S."/>
            <person name="Chertkov O."/>
            <person name="Meincke L."/>
            <person name="Brettin T."/>
            <person name="Detter J.C."/>
            <person name="Han C."/>
            <person name="Tapia R."/>
            <person name="Kuske C.R."/>
            <person name="Schmutz J."/>
            <person name="Larimer F."/>
            <person name="Land M."/>
            <person name="Hauser L."/>
            <person name="Kyrpides N."/>
            <person name="Mikhailova N."/>
            <person name="Sung Y."/>
            <person name="Fletcher K.E."/>
            <person name="Ritalahti K.M."/>
            <person name="Loeffler F.E."/>
            <person name="Richardson P."/>
        </authorList>
    </citation>
    <scope>NUCLEOTIDE SEQUENCE [LARGE SCALE GENOMIC DNA]</scope>
    <source>
        <strain evidence="5">ATCC BAA-1151 / DSM 17278 / SZ</strain>
    </source>
</reference>
<organism evidence="4 5">
    <name type="scientific">Trichlorobacter lovleyi (strain ATCC BAA-1151 / DSM 17278 / SZ)</name>
    <name type="common">Geobacter lovleyi</name>
    <dbReference type="NCBI Taxonomy" id="398767"/>
    <lineage>
        <taxon>Bacteria</taxon>
        <taxon>Pseudomonadati</taxon>
        <taxon>Thermodesulfobacteriota</taxon>
        <taxon>Desulfuromonadia</taxon>
        <taxon>Geobacterales</taxon>
        <taxon>Geobacteraceae</taxon>
        <taxon>Trichlorobacter</taxon>
    </lineage>
</organism>
<dbReference type="PANTHER" id="PTHR12756:SF11">
    <property type="entry name" value="CYTOSOLIC CARBOXYPEPTIDASE 1"/>
    <property type="match status" value="1"/>
</dbReference>
<dbReference type="Pfam" id="PF18027">
    <property type="entry name" value="Pepdidase_M14_N"/>
    <property type="match status" value="1"/>
</dbReference>
<proteinExistence type="inferred from homology"/>
<feature type="domain" description="Peptidase M14" evidence="3">
    <location>
        <begin position="144"/>
        <end position="426"/>
    </location>
</feature>
<dbReference type="Pfam" id="PF00246">
    <property type="entry name" value="Peptidase_M14"/>
    <property type="match status" value="1"/>
</dbReference>
<dbReference type="GO" id="GO:0008270">
    <property type="term" value="F:zinc ion binding"/>
    <property type="evidence" value="ECO:0007669"/>
    <property type="project" value="InterPro"/>
</dbReference>
<dbReference type="GO" id="GO:0006508">
    <property type="term" value="P:proteolysis"/>
    <property type="evidence" value="ECO:0007669"/>
    <property type="project" value="InterPro"/>
</dbReference>
<evidence type="ECO:0000313" key="5">
    <source>
        <dbReference type="Proteomes" id="UP000002420"/>
    </source>
</evidence>
<dbReference type="KEGG" id="glo:Glov_0741"/>
<gene>
    <name evidence="4" type="ordered locus">Glov_0741</name>
</gene>
<dbReference type="GO" id="GO:0004181">
    <property type="term" value="F:metallocarboxypeptidase activity"/>
    <property type="evidence" value="ECO:0007669"/>
    <property type="project" value="InterPro"/>
</dbReference>
<dbReference type="RefSeq" id="WP_012468823.1">
    <property type="nucleotide sequence ID" value="NC_010814.1"/>
</dbReference>
<dbReference type="eggNOG" id="COG2866">
    <property type="taxonomic scope" value="Bacteria"/>
</dbReference>
<dbReference type="OrthoDB" id="5490902at2"/>
<sequence length="463" mass="51756">MLYTIIIRSTLLLLVISLLTGCGDSSSAPGTTVTTAFESGSIGTVVKVSATEWELTIADDNNNSSLPATWRSWWYVRMDNAATHTPTTVTLKNSGWIYYYLPIYSYDQKTWHRFDESEVTRNQNNELVVRKQYAQPTVWIARFYPYTFSDLENYLRRIAGSPFLEIQVPGYSQNGRPLYLLKLTDPNSPVATKKRIFIHARTHPAETPPSFLLEGLIGSLLSGSNAAATLLAHTEFYIFPMHNVDGVIAGNYRSTPKSENLEVMWYLDAANPINLRADVPQEISVIHRYAKQLMSDGGPPVVIALNLHASNSEPDIRTFFYPHFGTTAQGYTAPQAALWNSQIRFIDLLAARYSVDLLEPAPENGGSGFVNNPFPESWWWANFQDTVMAMTIEMTYGRAGFAPRWVTPDDTRQLGTALLWAIGDYCSGASAAKTARTVADNSTGRQLLYPAWYPPNAADELKY</sequence>
<dbReference type="SUPFAM" id="SSF53187">
    <property type="entry name" value="Zn-dependent exopeptidases"/>
    <property type="match status" value="1"/>
</dbReference>
<evidence type="ECO:0000313" key="4">
    <source>
        <dbReference type="EMBL" id="ACD94467.1"/>
    </source>
</evidence>
<dbReference type="PANTHER" id="PTHR12756">
    <property type="entry name" value="CYTOSOLIC CARBOXYPEPTIDASE"/>
    <property type="match status" value="1"/>
</dbReference>
<feature type="active site" description="Proton donor/acceptor" evidence="2">
    <location>
        <position position="393"/>
    </location>
</feature>
<dbReference type="Gene3D" id="2.60.40.3120">
    <property type="match status" value="1"/>
</dbReference>
<evidence type="ECO:0000256" key="1">
    <source>
        <dbReference type="ARBA" id="ARBA00001947"/>
    </source>
</evidence>
<dbReference type="EMBL" id="CP001089">
    <property type="protein sequence ID" value="ACD94467.1"/>
    <property type="molecule type" value="Genomic_DNA"/>
</dbReference>
<accession>B3E4F2</accession>
<dbReference type="InterPro" id="IPR000834">
    <property type="entry name" value="Peptidase_M14"/>
</dbReference>